<evidence type="ECO:0000313" key="1">
    <source>
        <dbReference type="EMBL" id="OGE32243.1"/>
    </source>
</evidence>
<name>A0A1F5JUE0_9BACT</name>
<dbReference type="STRING" id="1797768.A3C59_04520"/>
<protein>
    <submittedName>
        <fullName evidence="1">Uncharacterized protein</fullName>
    </submittedName>
</protein>
<reference evidence="1 2" key="1">
    <citation type="journal article" date="2016" name="Nat. Commun.">
        <title>Thousands of microbial genomes shed light on interconnected biogeochemical processes in an aquifer system.</title>
        <authorList>
            <person name="Anantharaman K."/>
            <person name="Brown C.T."/>
            <person name="Hug L.A."/>
            <person name="Sharon I."/>
            <person name="Castelle C.J."/>
            <person name="Probst A.J."/>
            <person name="Thomas B.C."/>
            <person name="Singh A."/>
            <person name="Wilkins M.J."/>
            <person name="Karaoz U."/>
            <person name="Brodie E.L."/>
            <person name="Williams K.H."/>
            <person name="Hubbard S.S."/>
            <person name="Banfield J.F."/>
        </authorList>
    </citation>
    <scope>NUCLEOTIDE SEQUENCE [LARGE SCALE GENOMIC DNA]</scope>
</reference>
<sequence>MPAKQETYQSARNRELGFRRIGIGKRYSAKDLNAFKDQTFEAPLFKDGTLVFDTEYFSEIIGEVLGTWSKTSYKTVLRASRLTRHIPKIGRKFAREENHRLNDAANIEIFGNTVGVLTDRIPATWRDPQVVIQTYRDAVEAGARLTPDLIRFGLIHPVTEVRTVLCETQELTAQQMGIVGYMQIDSKDKDLNHKINAIGIAGAPYFHIILPVEFGGYRPTQQSTEPQAA</sequence>
<evidence type="ECO:0000313" key="2">
    <source>
        <dbReference type="Proteomes" id="UP000176902"/>
    </source>
</evidence>
<proteinExistence type="predicted"/>
<accession>A0A1F5JUE0</accession>
<organism evidence="1 2">
    <name type="scientific">Candidatus Daviesbacteria bacterium RIFCSPHIGHO2_02_FULL_36_13</name>
    <dbReference type="NCBI Taxonomy" id="1797768"/>
    <lineage>
        <taxon>Bacteria</taxon>
        <taxon>Candidatus Daviesiibacteriota</taxon>
    </lineage>
</organism>
<dbReference type="AlphaFoldDB" id="A0A1F5JUE0"/>
<gene>
    <name evidence="1" type="ORF">A3C59_04520</name>
</gene>
<dbReference type="EMBL" id="MFCV01000030">
    <property type="protein sequence ID" value="OGE32243.1"/>
    <property type="molecule type" value="Genomic_DNA"/>
</dbReference>
<dbReference type="Proteomes" id="UP000176902">
    <property type="component" value="Unassembled WGS sequence"/>
</dbReference>
<comment type="caution">
    <text evidence="1">The sequence shown here is derived from an EMBL/GenBank/DDBJ whole genome shotgun (WGS) entry which is preliminary data.</text>
</comment>